<reference evidence="8 9" key="1">
    <citation type="submission" date="2019-12" db="EMBL/GenBank/DDBJ databases">
        <authorList>
            <person name="Wolfe R."/>
            <person name="Danczak R."/>
            <person name="Wilkins M."/>
        </authorList>
    </citation>
    <scope>NUCLEOTIDE SEQUENCE [LARGE SCALE GENOMIC DNA]</scope>
    <source>
        <strain evidence="8">X2_MaxBin.013</strain>
    </source>
</reference>
<dbReference type="Gene3D" id="3.20.20.70">
    <property type="entry name" value="Aldolase class I"/>
    <property type="match status" value="1"/>
</dbReference>
<dbReference type="Proteomes" id="UP000488506">
    <property type="component" value="Unassembled WGS sequence"/>
</dbReference>
<keyword evidence="3" id="KW-0949">S-adenosyl-L-methionine</keyword>
<evidence type="ECO:0000313" key="8">
    <source>
        <dbReference type="EMBL" id="KAF0133645.1"/>
    </source>
</evidence>
<dbReference type="InterPro" id="IPR023821">
    <property type="entry name" value="rSAM_TatD-assoc"/>
</dbReference>
<dbReference type="InterPro" id="IPR034457">
    <property type="entry name" value="Organic_radical-activating"/>
</dbReference>
<name>A0A833L0B2_UNCSA</name>
<dbReference type="GO" id="GO:0046872">
    <property type="term" value="F:metal ion binding"/>
    <property type="evidence" value="ECO:0007669"/>
    <property type="project" value="UniProtKB-KW"/>
</dbReference>
<dbReference type="SUPFAM" id="SSF102114">
    <property type="entry name" value="Radical SAM enzymes"/>
    <property type="match status" value="1"/>
</dbReference>
<dbReference type="NCBIfam" id="TIGR04038">
    <property type="entry name" value="tatD_link_rSAM"/>
    <property type="match status" value="1"/>
</dbReference>
<comment type="caution">
    <text evidence="8">The sequence shown here is derived from an EMBL/GenBank/DDBJ whole genome shotgun (WGS) entry which is preliminary data.</text>
</comment>
<evidence type="ECO:0000256" key="6">
    <source>
        <dbReference type="ARBA" id="ARBA00023014"/>
    </source>
</evidence>
<evidence type="ECO:0000256" key="3">
    <source>
        <dbReference type="ARBA" id="ARBA00022691"/>
    </source>
</evidence>
<dbReference type="PROSITE" id="PS51918">
    <property type="entry name" value="RADICAL_SAM"/>
    <property type="match status" value="1"/>
</dbReference>
<evidence type="ECO:0000256" key="1">
    <source>
        <dbReference type="ARBA" id="ARBA00001966"/>
    </source>
</evidence>
<dbReference type="GO" id="GO:0051539">
    <property type="term" value="F:4 iron, 4 sulfur cluster binding"/>
    <property type="evidence" value="ECO:0007669"/>
    <property type="project" value="UniProtKB-KW"/>
</dbReference>
<dbReference type="AlphaFoldDB" id="A0A833L0B2"/>
<dbReference type="PANTHER" id="PTHR30352:SF5">
    <property type="entry name" value="PYRUVATE FORMATE-LYASE 1-ACTIVATING ENZYME"/>
    <property type="match status" value="1"/>
</dbReference>
<dbReference type="SFLD" id="SFLDG01111">
    <property type="entry name" value="Uncharacterised_Radical_SAM_Su"/>
    <property type="match status" value="1"/>
</dbReference>
<evidence type="ECO:0000256" key="5">
    <source>
        <dbReference type="ARBA" id="ARBA00023004"/>
    </source>
</evidence>
<dbReference type="InterPro" id="IPR007197">
    <property type="entry name" value="rSAM"/>
</dbReference>
<dbReference type="InterPro" id="IPR013785">
    <property type="entry name" value="Aldolase_TIM"/>
</dbReference>
<keyword evidence="2" id="KW-0004">4Fe-4S</keyword>
<accession>A0A833L0B2</accession>
<dbReference type="InterPro" id="IPR058240">
    <property type="entry name" value="rSAM_sf"/>
</dbReference>
<evidence type="ECO:0000256" key="4">
    <source>
        <dbReference type="ARBA" id="ARBA00022723"/>
    </source>
</evidence>
<keyword evidence="6" id="KW-0411">Iron-sulfur</keyword>
<evidence type="ECO:0000256" key="2">
    <source>
        <dbReference type="ARBA" id="ARBA00022485"/>
    </source>
</evidence>
<proteinExistence type="predicted"/>
<feature type="domain" description="Radical SAM core" evidence="7">
    <location>
        <begin position="6"/>
        <end position="204"/>
    </location>
</feature>
<dbReference type="SFLD" id="SFLDS00029">
    <property type="entry name" value="Radical_SAM"/>
    <property type="match status" value="1"/>
</dbReference>
<keyword evidence="4" id="KW-0479">Metal-binding</keyword>
<evidence type="ECO:0000313" key="9">
    <source>
        <dbReference type="Proteomes" id="UP000488506"/>
    </source>
</evidence>
<organism evidence="8 9">
    <name type="scientific">Candidatus Saganbacteria bacterium</name>
    <dbReference type="NCBI Taxonomy" id="2575572"/>
    <lineage>
        <taxon>Bacteria</taxon>
        <taxon>Bacillati</taxon>
        <taxon>Saganbacteria</taxon>
    </lineage>
</organism>
<sequence>MQNISYKIDNSLYLNITNRCTNACVFCIRNKNRDFNGKYHLWLDYEPATEEIMKEIGDSSKYKEIIFCGYGEPLIRLSTVIEVAKEIKKKDPKTKIRVDTNGHANLFYQRNVLPELKDLIDVMSISLNAQNSEVYNSICNSFFGSAAFDAVIDFIKEAKKYIPEVEATVVGIPNAINLEKAKSIVEGLGVKYRVRTYYEDEYVK</sequence>
<keyword evidence="5" id="KW-0408">Iron</keyword>
<dbReference type="CDD" id="cd01335">
    <property type="entry name" value="Radical_SAM"/>
    <property type="match status" value="1"/>
</dbReference>
<dbReference type="EMBL" id="WPAF01000021">
    <property type="protein sequence ID" value="KAF0133645.1"/>
    <property type="molecule type" value="Genomic_DNA"/>
</dbReference>
<gene>
    <name evidence="8" type="ORF">FD145_1183</name>
</gene>
<dbReference type="Pfam" id="PF04055">
    <property type="entry name" value="Radical_SAM"/>
    <property type="match status" value="1"/>
</dbReference>
<comment type="cofactor">
    <cofactor evidence="1">
        <name>[4Fe-4S] cluster</name>
        <dbReference type="ChEBI" id="CHEBI:49883"/>
    </cofactor>
</comment>
<dbReference type="GO" id="GO:0003824">
    <property type="term" value="F:catalytic activity"/>
    <property type="evidence" value="ECO:0007669"/>
    <property type="project" value="InterPro"/>
</dbReference>
<evidence type="ECO:0000259" key="7">
    <source>
        <dbReference type="PROSITE" id="PS51918"/>
    </source>
</evidence>
<dbReference type="PANTHER" id="PTHR30352">
    <property type="entry name" value="PYRUVATE FORMATE-LYASE-ACTIVATING ENZYME"/>
    <property type="match status" value="1"/>
</dbReference>
<protein>
    <submittedName>
        <fullName evidence="8">Radical SAM protein</fullName>
    </submittedName>
</protein>